<dbReference type="PANTHER" id="PTHR10815">
    <property type="entry name" value="METHYLATED-DNA--PROTEIN-CYSTEINE METHYLTRANSFERASE"/>
    <property type="match status" value="1"/>
</dbReference>
<sequence>MNTQQGSELFNAIVAAPFGAMGIRTEEGRLRELVYLPPHYQEKAPQDACAEQAAQQVLRYFDDADFRFELPLFEAGSDFQRRVWDTICAIPRGSTRTYGQIAKLLESHPRAVGQACGANWFPLVIPCHRVTAAGGLGGFASSDDEHGFTLTVKRWLLRHEGALPTDVPWQQQSIFP</sequence>
<keyword evidence="4" id="KW-1185">Reference proteome</keyword>
<dbReference type="CDD" id="cd06445">
    <property type="entry name" value="ATase"/>
    <property type="match status" value="1"/>
</dbReference>
<keyword evidence="1" id="KW-0227">DNA damage</keyword>
<name>A0ABT2A2S3_9BURK</name>
<evidence type="ECO:0000259" key="2">
    <source>
        <dbReference type="Pfam" id="PF01035"/>
    </source>
</evidence>
<dbReference type="Proteomes" id="UP001205560">
    <property type="component" value="Unassembled WGS sequence"/>
</dbReference>
<dbReference type="RefSeq" id="WP_258844238.1">
    <property type="nucleotide sequence ID" value="NZ_JANUGX010000004.1"/>
</dbReference>
<dbReference type="Gene3D" id="1.10.10.10">
    <property type="entry name" value="Winged helix-like DNA-binding domain superfamily/Winged helix DNA-binding domain"/>
    <property type="match status" value="1"/>
</dbReference>
<dbReference type="InterPro" id="IPR036631">
    <property type="entry name" value="MGMT_N_sf"/>
</dbReference>
<dbReference type="Pfam" id="PF01035">
    <property type="entry name" value="DNA_binding_1"/>
    <property type="match status" value="1"/>
</dbReference>
<evidence type="ECO:0000313" key="3">
    <source>
        <dbReference type="EMBL" id="MCS0588469.1"/>
    </source>
</evidence>
<evidence type="ECO:0000313" key="4">
    <source>
        <dbReference type="Proteomes" id="UP001205560"/>
    </source>
</evidence>
<protein>
    <submittedName>
        <fullName evidence="3">Methylated-DNA--[protein]-cysteine S-methyltransferase</fullName>
    </submittedName>
</protein>
<feature type="domain" description="Methylated-DNA-[protein]-cysteine S-methyltransferase DNA binding" evidence="2">
    <location>
        <begin position="78"/>
        <end position="162"/>
    </location>
</feature>
<dbReference type="PANTHER" id="PTHR10815:SF13">
    <property type="entry name" value="METHYLATED-DNA--PROTEIN-CYSTEINE METHYLTRANSFERASE"/>
    <property type="match status" value="1"/>
</dbReference>
<evidence type="ECO:0000256" key="1">
    <source>
        <dbReference type="ARBA" id="ARBA00022763"/>
    </source>
</evidence>
<dbReference type="InterPro" id="IPR036217">
    <property type="entry name" value="MethylDNA_cys_MeTrfase_DNAb"/>
</dbReference>
<dbReference type="InterPro" id="IPR014048">
    <property type="entry name" value="MethylDNA_cys_MeTrfase_DNA-bd"/>
</dbReference>
<gene>
    <name evidence="3" type="ORF">NX782_04560</name>
</gene>
<dbReference type="SUPFAM" id="SSF46767">
    <property type="entry name" value="Methylated DNA-protein cysteine methyltransferase, C-terminal domain"/>
    <property type="match status" value="1"/>
</dbReference>
<dbReference type="SUPFAM" id="SSF53155">
    <property type="entry name" value="Methylated DNA-protein cysteine methyltransferase domain"/>
    <property type="match status" value="1"/>
</dbReference>
<dbReference type="EMBL" id="JANUGX010000004">
    <property type="protein sequence ID" value="MCS0588469.1"/>
    <property type="molecule type" value="Genomic_DNA"/>
</dbReference>
<comment type="caution">
    <text evidence="3">The sequence shown here is derived from an EMBL/GenBank/DDBJ whole genome shotgun (WGS) entry which is preliminary data.</text>
</comment>
<dbReference type="NCBIfam" id="TIGR00589">
    <property type="entry name" value="ogt"/>
    <property type="match status" value="1"/>
</dbReference>
<proteinExistence type="predicted"/>
<reference evidence="3 4" key="1">
    <citation type="submission" date="2022-08" db="EMBL/GenBank/DDBJ databases">
        <title>Reclassification of Massilia species as members of the genera Telluria, Duganella, Pseudoduganella, Mokoshia gen. nov. and Zemynaea gen. nov. using orthogonal and non-orthogonal genome-based approaches.</title>
        <authorList>
            <person name="Bowman J.P."/>
        </authorList>
    </citation>
    <scope>NUCLEOTIDE SEQUENCE [LARGE SCALE GENOMIC DNA]</scope>
    <source>
        <strain evidence="3 4">LMG 28164</strain>
    </source>
</reference>
<dbReference type="InterPro" id="IPR036388">
    <property type="entry name" value="WH-like_DNA-bd_sf"/>
</dbReference>
<accession>A0ABT2A2S3</accession>
<organism evidence="3 4">
    <name type="scientific">Massilia norwichensis</name>
    <dbReference type="NCBI Taxonomy" id="1442366"/>
    <lineage>
        <taxon>Bacteria</taxon>
        <taxon>Pseudomonadati</taxon>
        <taxon>Pseudomonadota</taxon>
        <taxon>Betaproteobacteria</taxon>
        <taxon>Burkholderiales</taxon>
        <taxon>Oxalobacteraceae</taxon>
        <taxon>Telluria group</taxon>
        <taxon>Massilia</taxon>
    </lineage>
</organism>